<dbReference type="OrthoDB" id="5406017at2"/>
<dbReference type="EMBL" id="SACT01000002">
    <property type="protein sequence ID" value="RVT52297.1"/>
    <property type="molecule type" value="Genomic_DNA"/>
</dbReference>
<keyword evidence="3" id="KW-1185">Reference proteome</keyword>
<gene>
    <name evidence="2" type="ORF">ENE75_07530</name>
</gene>
<dbReference type="InterPro" id="IPR006073">
    <property type="entry name" value="GTP-bd"/>
</dbReference>
<dbReference type="Gene3D" id="3.40.50.300">
    <property type="entry name" value="P-loop containing nucleotide triphosphate hydrolases"/>
    <property type="match status" value="1"/>
</dbReference>
<dbReference type="GO" id="GO:0005525">
    <property type="term" value="F:GTP binding"/>
    <property type="evidence" value="ECO:0007669"/>
    <property type="project" value="InterPro"/>
</dbReference>
<protein>
    <submittedName>
        <fullName evidence="2">DUF3482 domain-containing protein</fullName>
    </submittedName>
</protein>
<dbReference type="CDD" id="cd00882">
    <property type="entry name" value="Ras_like_GTPase"/>
    <property type="match status" value="1"/>
</dbReference>
<reference evidence="2 3" key="1">
    <citation type="submission" date="2019-01" db="EMBL/GenBank/DDBJ databases">
        <authorList>
            <person name="Chen W.-M."/>
        </authorList>
    </citation>
    <scope>NUCLEOTIDE SEQUENCE [LARGE SCALE GENOMIC DNA]</scope>
    <source>
        <strain evidence="2 3">ICH-3</strain>
    </source>
</reference>
<evidence type="ECO:0000259" key="1">
    <source>
        <dbReference type="Pfam" id="PF01926"/>
    </source>
</evidence>
<accession>A0A3S2U3N9</accession>
<comment type="caution">
    <text evidence="2">The sequence shown here is derived from an EMBL/GenBank/DDBJ whole genome shotgun (WGS) entry which is preliminary data.</text>
</comment>
<proteinExistence type="predicted"/>
<dbReference type="InterPro" id="IPR027417">
    <property type="entry name" value="P-loop_NTPase"/>
</dbReference>
<name>A0A3S2U3N9_9BURK</name>
<dbReference type="AlphaFoldDB" id="A0A3S2U3N9"/>
<organism evidence="2 3">
    <name type="scientific">Rubrivivax albus</name>
    <dbReference type="NCBI Taxonomy" id="2499835"/>
    <lineage>
        <taxon>Bacteria</taxon>
        <taxon>Pseudomonadati</taxon>
        <taxon>Pseudomonadota</taxon>
        <taxon>Betaproteobacteria</taxon>
        <taxon>Burkholderiales</taxon>
        <taxon>Sphaerotilaceae</taxon>
        <taxon>Rubrivivax</taxon>
    </lineage>
</organism>
<evidence type="ECO:0000313" key="2">
    <source>
        <dbReference type="EMBL" id="RVT52297.1"/>
    </source>
</evidence>
<sequence>MQISLALVSHTNVGKTTLARTLLGADVGEVRDAPHVTEFADGHLLLQTPEGDRLMLWDTPGFGDSARLVRRLKQAEQPLLGFLAGTWDRLADRPFWSSQQALRAVRDEADVVLYLVNAAESPAAAGYVGPEMDLLHWMGKPVLVLLNQLGAPRPAAEEQADLDAWRAHLASRPLVRGVLPLDAFARCWVQEGVLLAQVAGVLDGPARAAMQRLHAAWQAAAEQRFDAAMGLLARGLARAAADREPMPAGGALRDLARRAGAALGLPRSEDPAVVAQQALALRLEQALQQDTAELIALHGLRGSAQAEVMTRIATHFDVQLPVDEGRAAVVGGLVTGALAGLKADIASGGLTLGGGLLAGGLIGALGAAGAARAVNRLQGRDGAAGAVAWTDAALLAQAEAALLRYLAVAHFGRGRGDWAAGEAPPHWRALVAEQLAPQHARLVDARKAGDAAAFQPPLAAATRAVLARLYPAAPHNPAP</sequence>
<feature type="domain" description="G" evidence="1">
    <location>
        <begin position="6"/>
        <end position="147"/>
    </location>
</feature>
<dbReference type="RefSeq" id="WP_128197442.1">
    <property type="nucleotide sequence ID" value="NZ_SACT01000002.1"/>
</dbReference>
<dbReference type="Pfam" id="PF01926">
    <property type="entry name" value="MMR_HSR1"/>
    <property type="match status" value="1"/>
</dbReference>
<dbReference type="Proteomes" id="UP000288178">
    <property type="component" value="Unassembled WGS sequence"/>
</dbReference>
<evidence type="ECO:0000313" key="3">
    <source>
        <dbReference type="Proteomes" id="UP000288178"/>
    </source>
</evidence>
<dbReference type="SUPFAM" id="SSF52540">
    <property type="entry name" value="P-loop containing nucleoside triphosphate hydrolases"/>
    <property type="match status" value="1"/>
</dbReference>